<dbReference type="OrthoDB" id="416585at2759"/>
<comment type="subcellular location">
    <subcellularLocation>
        <location evidence="1">Membrane</location>
        <topology evidence="1">Multi-pass membrane protein</topology>
    </subcellularLocation>
</comment>
<reference evidence="7" key="2">
    <citation type="submission" date="2025-08" db="UniProtKB">
        <authorList>
            <consortium name="Ensembl"/>
        </authorList>
    </citation>
    <scope>IDENTIFICATION</scope>
    <source>
        <strain evidence="7">Glennie</strain>
    </source>
</reference>
<dbReference type="PANTHER" id="PTHR47131:SF1">
    <property type="entry name" value="CATION CHANNEL SPERM-ASSOCIATED PROTEIN 3"/>
    <property type="match status" value="1"/>
</dbReference>
<evidence type="ECO:0000256" key="4">
    <source>
        <dbReference type="ARBA" id="ARBA00023136"/>
    </source>
</evidence>
<feature type="transmembrane region" description="Helical" evidence="5">
    <location>
        <begin position="56"/>
        <end position="74"/>
    </location>
</feature>
<evidence type="ECO:0000256" key="2">
    <source>
        <dbReference type="ARBA" id="ARBA00022692"/>
    </source>
</evidence>
<evidence type="ECO:0000256" key="1">
    <source>
        <dbReference type="ARBA" id="ARBA00004141"/>
    </source>
</evidence>
<dbReference type="Bgee" id="ENSOANG00000039928">
    <property type="expression patterns" value="Expressed in testis"/>
</dbReference>
<dbReference type="InterPro" id="IPR027359">
    <property type="entry name" value="Volt_channel_dom_sf"/>
</dbReference>
<dbReference type="GO" id="GO:0048240">
    <property type="term" value="P:sperm capacitation"/>
    <property type="evidence" value="ECO:0000318"/>
    <property type="project" value="GO_Central"/>
</dbReference>
<keyword evidence="8" id="KW-1185">Reference proteome</keyword>
<dbReference type="Proteomes" id="UP000002279">
    <property type="component" value="Chromosome X1"/>
</dbReference>
<dbReference type="CTD" id="347732"/>
<evidence type="ECO:0000313" key="8">
    <source>
        <dbReference type="Proteomes" id="UP000002279"/>
    </source>
</evidence>
<proteinExistence type="predicted"/>
<feature type="transmembrane region" description="Helical" evidence="5">
    <location>
        <begin position="80"/>
        <end position="105"/>
    </location>
</feature>
<feature type="transmembrane region" description="Helical" evidence="5">
    <location>
        <begin position="173"/>
        <end position="197"/>
    </location>
</feature>
<feature type="transmembrane region" description="Helical" evidence="5">
    <location>
        <begin position="248"/>
        <end position="273"/>
    </location>
</feature>
<name>A0A6I8MXW2_ORNAN</name>
<dbReference type="AlphaFoldDB" id="A0A6I8MXW2"/>
<feature type="transmembrane region" description="Helical" evidence="5">
    <location>
        <begin position="217"/>
        <end position="236"/>
    </location>
</feature>
<dbReference type="OMA" id="YETMAVY"/>
<dbReference type="RefSeq" id="XP_028905845.1">
    <property type="nucleotide sequence ID" value="XM_029050012.1"/>
</dbReference>
<evidence type="ECO:0000256" key="3">
    <source>
        <dbReference type="ARBA" id="ARBA00022989"/>
    </source>
</evidence>
<feature type="transmembrane region" description="Helical" evidence="5">
    <location>
        <begin position="117"/>
        <end position="136"/>
    </location>
</feature>
<keyword evidence="2 5" id="KW-0812">Transmembrane</keyword>
<dbReference type="KEGG" id="oaa:114806362"/>
<feature type="domain" description="Ion transport" evidence="6">
    <location>
        <begin position="55"/>
        <end position="273"/>
    </location>
</feature>
<dbReference type="GO" id="GO:0036128">
    <property type="term" value="C:CatSper complex"/>
    <property type="evidence" value="ECO:0000318"/>
    <property type="project" value="GO_Central"/>
</dbReference>
<keyword evidence="3 5" id="KW-1133">Transmembrane helix</keyword>
<dbReference type="SUPFAM" id="SSF81324">
    <property type="entry name" value="Voltage-gated potassium channels"/>
    <property type="match status" value="1"/>
</dbReference>
<sequence length="397" mass="46586">MSEYNLFIPKENIKQVSSYTLQSTSNLNIFISKLKKYRRKDTEFVIYLEKIIKSPIFSLIMISTVSVNACFMVLETNYKIRFSLFLFFEFSETVFMAIYFTEFFLKIYVAPLKYWKNLYNMLDFCVLFIACIPYGLTKLKHGYLYANIASGIQSLRILKVISYSRGMMTLLKALWRTVNTVASVLALLFLLMFIFAILGHSLFGNQDKGDTENWGNLAAAFFTLFSLATVDGWTFLQNELDVRKFSVSRAFTITFILLAFFVFLSMFIGVMIIHTEDSSKRFERQLKMERHAALLEEKRLILLKQQEEVSNLMQRQKNCEYKTFSELVENFKMTLRHSDPMILDEFCTTLPFIDIYLTSLDNQDNTLNRLLELYYEIVHVFNMMMEEELENKSSVTS</sequence>
<protein>
    <submittedName>
        <fullName evidence="7">Cation channel sperm associated 3</fullName>
    </submittedName>
</protein>
<dbReference type="PANTHER" id="PTHR47131">
    <property type="entry name" value="CATION CHANNEL SPERM-ASSOCIATED PROTEIN 3"/>
    <property type="match status" value="1"/>
</dbReference>
<gene>
    <name evidence="7" type="primary">CATSPER3</name>
</gene>
<accession>A0A6I8MXW2</accession>
<dbReference type="GeneID" id="114806362"/>
<dbReference type="InParanoid" id="A0A6I8MXW2"/>
<dbReference type="GO" id="GO:0030317">
    <property type="term" value="P:flagellated sperm motility"/>
    <property type="evidence" value="ECO:0000318"/>
    <property type="project" value="GO_Central"/>
</dbReference>
<dbReference type="Gene3D" id="1.20.120.350">
    <property type="entry name" value="Voltage-gated potassium channels. Chain C"/>
    <property type="match status" value="1"/>
</dbReference>
<dbReference type="FunCoup" id="A0A6I8MXW2">
    <property type="interactions" value="7"/>
</dbReference>
<evidence type="ECO:0000256" key="5">
    <source>
        <dbReference type="SAM" id="Phobius"/>
    </source>
</evidence>
<dbReference type="Gene3D" id="1.10.287.70">
    <property type="match status" value="1"/>
</dbReference>
<dbReference type="GO" id="GO:0005245">
    <property type="term" value="F:voltage-gated calcium channel activity"/>
    <property type="evidence" value="ECO:0000318"/>
    <property type="project" value="GO_Central"/>
</dbReference>
<dbReference type="Pfam" id="PF00520">
    <property type="entry name" value="Ion_trans"/>
    <property type="match status" value="1"/>
</dbReference>
<dbReference type="GO" id="GO:0001669">
    <property type="term" value="C:acrosomal vesicle"/>
    <property type="evidence" value="ECO:0000318"/>
    <property type="project" value="GO_Central"/>
</dbReference>
<organism evidence="7 8">
    <name type="scientific">Ornithorhynchus anatinus</name>
    <name type="common">Duckbill platypus</name>
    <dbReference type="NCBI Taxonomy" id="9258"/>
    <lineage>
        <taxon>Eukaryota</taxon>
        <taxon>Metazoa</taxon>
        <taxon>Chordata</taxon>
        <taxon>Craniata</taxon>
        <taxon>Vertebrata</taxon>
        <taxon>Euteleostomi</taxon>
        <taxon>Mammalia</taxon>
        <taxon>Monotremata</taxon>
        <taxon>Ornithorhynchidae</taxon>
        <taxon>Ornithorhynchus</taxon>
    </lineage>
</organism>
<keyword evidence="4 5" id="KW-0472">Membrane</keyword>
<dbReference type="GeneTree" id="ENSGT00940000161455"/>
<evidence type="ECO:0000313" key="7">
    <source>
        <dbReference type="Ensembl" id="ENSOANP00000033563.1"/>
    </source>
</evidence>
<evidence type="ECO:0000259" key="6">
    <source>
        <dbReference type="Pfam" id="PF00520"/>
    </source>
</evidence>
<dbReference type="GO" id="GO:0006814">
    <property type="term" value="P:sodium ion transport"/>
    <property type="evidence" value="ECO:0000318"/>
    <property type="project" value="GO_Central"/>
</dbReference>
<reference evidence="7" key="3">
    <citation type="submission" date="2025-09" db="UniProtKB">
        <authorList>
            <consortium name="Ensembl"/>
        </authorList>
    </citation>
    <scope>IDENTIFICATION</scope>
    <source>
        <strain evidence="7">Glennie</strain>
    </source>
</reference>
<dbReference type="InterPro" id="IPR005821">
    <property type="entry name" value="Ion_trans_dom"/>
</dbReference>
<dbReference type="Ensembl" id="ENSOANT00000061741.1">
    <property type="protein sequence ID" value="ENSOANP00000033563.1"/>
    <property type="gene ID" value="ENSOANG00000039928.1"/>
</dbReference>
<reference evidence="7 8" key="1">
    <citation type="journal article" date="2008" name="Nature">
        <title>Genome analysis of the platypus reveals unique signatures of evolution.</title>
        <authorList>
            <person name="Warren W.C."/>
            <person name="Hillier L.W."/>
            <person name="Marshall Graves J.A."/>
            <person name="Birney E."/>
            <person name="Ponting C.P."/>
            <person name="Grutzner F."/>
            <person name="Belov K."/>
            <person name="Miller W."/>
            <person name="Clarke L."/>
            <person name="Chinwalla A.T."/>
            <person name="Yang S.P."/>
            <person name="Heger A."/>
            <person name="Locke D.P."/>
            <person name="Miethke P."/>
            <person name="Waters P.D."/>
            <person name="Veyrunes F."/>
            <person name="Fulton L."/>
            <person name="Fulton B."/>
            <person name="Graves T."/>
            <person name="Wallis J."/>
            <person name="Puente X.S."/>
            <person name="Lopez-Otin C."/>
            <person name="Ordonez G.R."/>
            <person name="Eichler E.E."/>
            <person name="Chen L."/>
            <person name="Cheng Z."/>
            <person name="Deakin J.E."/>
            <person name="Alsop A."/>
            <person name="Thompson K."/>
            <person name="Kirby P."/>
            <person name="Papenfuss A.T."/>
            <person name="Wakefield M.J."/>
            <person name="Olender T."/>
            <person name="Lancet D."/>
            <person name="Huttley G.A."/>
            <person name="Smit A.F."/>
            <person name="Pask A."/>
            <person name="Temple-Smith P."/>
            <person name="Batzer M.A."/>
            <person name="Walker J.A."/>
            <person name="Konkel M.K."/>
            <person name="Harris R.S."/>
            <person name="Whittington C.M."/>
            <person name="Wong E.S."/>
            <person name="Gemmell N.J."/>
            <person name="Buschiazzo E."/>
            <person name="Vargas Jentzsch I.M."/>
            <person name="Merkel A."/>
            <person name="Schmitz J."/>
            <person name="Zemann A."/>
            <person name="Churakov G."/>
            <person name="Kriegs J.O."/>
            <person name="Brosius J."/>
            <person name="Murchison E.P."/>
            <person name="Sachidanandam R."/>
            <person name="Smith C."/>
            <person name="Hannon G.J."/>
            <person name="Tsend-Ayush E."/>
            <person name="McMillan D."/>
            <person name="Attenborough R."/>
            <person name="Rens W."/>
            <person name="Ferguson-Smith M."/>
            <person name="Lefevre C.M."/>
            <person name="Sharp J.A."/>
            <person name="Nicholas K.R."/>
            <person name="Ray D.A."/>
            <person name="Kube M."/>
            <person name="Reinhardt R."/>
            <person name="Pringle T.H."/>
            <person name="Taylor J."/>
            <person name="Jones R.C."/>
            <person name="Nixon B."/>
            <person name="Dacheux J.L."/>
            <person name="Niwa H."/>
            <person name="Sekita Y."/>
            <person name="Huang X."/>
            <person name="Stark A."/>
            <person name="Kheradpour P."/>
            <person name="Kellis M."/>
            <person name="Flicek P."/>
            <person name="Chen Y."/>
            <person name="Webber C."/>
            <person name="Hardison R."/>
            <person name="Nelson J."/>
            <person name="Hallsworth-Pepin K."/>
            <person name="Delehaunty K."/>
            <person name="Markovic C."/>
            <person name="Minx P."/>
            <person name="Feng Y."/>
            <person name="Kremitzki C."/>
            <person name="Mitreva M."/>
            <person name="Glasscock J."/>
            <person name="Wylie T."/>
            <person name="Wohldmann P."/>
            <person name="Thiru P."/>
            <person name="Nhan M.N."/>
            <person name="Pohl C.S."/>
            <person name="Smith S.M."/>
            <person name="Hou S."/>
            <person name="Nefedov M."/>
            <person name="de Jong P.J."/>
            <person name="Renfree M.B."/>
            <person name="Mardis E.R."/>
            <person name="Wilson R.K."/>
        </authorList>
    </citation>
    <scope>NUCLEOTIDE SEQUENCE [LARGE SCALE GENOMIC DNA]</scope>
    <source>
        <strain evidence="7 8">Glennie</strain>
    </source>
</reference>